<evidence type="ECO:0000313" key="3">
    <source>
        <dbReference type="Proteomes" id="UP000308267"/>
    </source>
</evidence>
<keyword evidence="3" id="KW-1185">Reference proteome</keyword>
<dbReference type="EMBL" id="SJOL01004899">
    <property type="protein sequence ID" value="TGZ71061.1"/>
    <property type="molecule type" value="Genomic_DNA"/>
</dbReference>
<evidence type="ECO:0000256" key="1">
    <source>
        <dbReference type="SAM" id="MobiDB-lite"/>
    </source>
</evidence>
<accession>A0A4S2M422</accession>
<name>A0A4S2M422_OPIFE</name>
<sequence>DLRSSTIQVMKGTSRSSSNTGFGTQLTTRRSIRPPTHTSVLHVVPLGQWNERF</sequence>
<proteinExistence type="predicted"/>
<feature type="non-terminal residue" evidence="2">
    <location>
        <position position="1"/>
    </location>
</feature>
<dbReference type="Proteomes" id="UP000308267">
    <property type="component" value="Unassembled WGS sequence"/>
</dbReference>
<evidence type="ECO:0000313" key="2">
    <source>
        <dbReference type="EMBL" id="TGZ71061.1"/>
    </source>
</evidence>
<reference evidence="2 3" key="1">
    <citation type="journal article" date="2019" name="BMC Genomics">
        <title>New insights from Opisthorchis felineus genome: update on genomics of the epidemiologically important liver flukes.</title>
        <authorList>
            <person name="Ershov N.I."/>
            <person name="Mordvinov V.A."/>
            <person name="Prokhortchouk E.B."/>
            <person name="Pakharukova M.Y."/>
            <person name="Gunbin K.V."/>
            <person name="Ustyantsev K."/>
            <person name="Genaev M.A."/>
            <person name="Blinov A.G."/>
            <person name="Mazur A."/>
            <person name="Boulygina E."/>
            <person name="Tsygankova S."/>
            <person name="Khrameeva E."/>
            <person name="Chekanov N."/>
            <person name="Fan G."/>
            <person name="Xiao A."/>
            <person name="Zhang H."/>
            <person name="Xu X."/>
            <person name="Yang H."/>
            <person name="Solovyev V."/>
            <person name="Lee S.M."/>
            <person name="Liu X."/>
            <person name="Afonnikov D.A."/>
            <person name="Skryabin K.G."/>
        </authorList>
    </citation>
    <scope>NUCLEOTIDE SEQUENCE [LARGE SCALE GENOMIC DNA]</scope>
    <source>
        <strain evidence="2">AK-0245</strain>
        <tissue evidence="2">Whole organism</tissue>
    </source>
</reference>
<organism evidence="2 3">
    <name type="scientific">Opisthorchis felineus</name>
    <dbReference type="NCBI Taxonomy" id="147828"/>
    <lineage>
        <taxon>Eukaryota</taxon>
        <taxon>Metazoa</taxon>
        <taxon>Spiralia</taxon>
        <taxon>Lophotrochozoa</taxon>
        <taxon>Platyhelminthes</taxon>
        <taxon>Trematoda</taxon>
        <taxon>Digenea</taxon>
        <taxon>Opisthorchiida</taxon>
        <taxon>Opisthorchiata</taxon>
        <taxon>Opisthorchiidae</taxon>
        <taxon>Opisthorchis</taxon>
    </lineage>
</organism>
<comment type="caution">
    <text evidence="2">The sequence shown here is derived from an EMBL/GenBank/DDBJ whole genome shotgun (WGS) entry which is preliminary data.</text>
</comment>
<feature type="compositionally biased region" description="Polar residues" evidence="1">
    <location>
        <begin position="1"/>
        <end position="29"/>
    </location>
</feature>
<gene>
    <name evidence="2" type="ORF">CRM22_002845</name>
</gene>
<feature type="region of interest" description="Disordered" evidence="1">
    <location>
        <begin position="1"/>
        <end position="31"/>
    </location>
</feature>
<dbReference type="AlphaFoldDB" id="A0A4S2M422"/>
<protein>
    <submittedName>
        <fullName evidence="2">Uncharacterized protein</fullName>
    </submittedName>
</protein>